<name>T1KIN0_TETUR</name>
<dbReference type="AlphaFoldDB" id="T1KIN0"/>
<feature type="transmembrane region" description="Helical" evidence="1">
    <location>
        <begin position="110"/>
        <end position="135"/>
    </location>
</feature>
<keyword evidence="1" id="KW-1133">Transmembrane helix</keyword>
<proteinExistence type="predicted"/>
<reference evidence="3" key="1">
    <citation type="submission" date="2011-08" db="EMBL/GenBank/DDBJ databases">
        <authorList>
            <person name="Rombauts S."/>
        </authorList>
    </citation>
    <scope>NUCLEOTIDE SEQUENCE</scope>
    <source>
        <strain evidence="3">London</strain>
    </source>
</reference>
<keyword evidence="3" id="KW-1185">Reference proteome</keyword>
<evidence type="ECO:0000313" key="2">
    <source>
        <dbReference type="EnsemblMetazoa" id="tetur12g01950.1"/>
    </source>
</evidence>
<accession>T1KIN0</accession>
<keyword evidence="1" id="KW-0472">Membrane</keyword>
<dbReference type="EMBL" id="CAEY01000114">
    <property type="status" value="NOT_ANNOTATED_CDS"/>
    <property type="molecule type" value="Genomic_DNA"/>
</dbReference>
<reference evidence="2" key="2">
    <citation type="submission" date="2015-06" db="UniProtKB">
        <authorList>
            <consortium name="EnsemblMetazoa"/>
        </authorList>
    </citation>
    <scope>IDENTIFICATION</scope>
</reference>
<dbReference type="HOGENOM" id="CLU_1279124_0_0_1"/>
<sequence>MSLCILKHILHVFKFHEGDYDFLHVSYFLDHRQQSQVCSIEFDSYPEGCIHHSIEDLKARWNRYCYETLITVHKMVLKTDENGDEYFNYYDISEVQDDTLKFLSDFVDNFLHTIVLQCLIIGLVFFIFLVLLWIFSHDVCIPCVACFNSKGAWLYNIILCLTCGLLRKPAFRIVERYCKRDGIFLQYNDYKEKIRQFDEMAKLVDEGDKGLIDKGN</sequence>
<organism evidence="2 3">
    <name type="scientific">Tetranychus urticae</name>
    <name type="common">Two-spotted spider mite</name>
    <dbReference type="NCBI Taxonomy" id="32264"/>
    <lineage>
        <taxon>Eukaryota</taxon>
        <taxon>Metazoa</taxon>
        <taxon>Ecdysozoa</taxon>
        <taxon>Arthropoda</taxon>
        <taxon>Chelicerata</taxon>
        <taxon>Arachnida</taxon>
        <taxon>Acari</taxon>
        <taxon>Acariformes</taxon>
        <taxon>Trombidiformes</taxon>
        <taxon>Prostigmata</taxon>
        <taxon>Eleutherengona</taxon>
        <taxon>Raphignathae</taxon>
        <taxon>Tetranychoidea</taxon>
        <taxon>Tetranychidae</taxon>
        <taxon>Tetranychus</taxon>
    </lineage>
</organism>
<protein>
    <submittedName>
        <fullName evidence="2">Uncharacterized protein</fullName>
    </submittedName>
</protein>
<dbReference type="Proteomes" id="UP000015104">
    <property type="component" value="Unassembled WGS sequence"/>
</dbReference>
<keyword evidence="1" id="KW-0812">Transmembrane</keyword>
<evidence type="ECO:0000313" key="3">
    <source>
        <dbReference type="Proteomes" id="UP000015104"/>
    </source>
</evidence>
<evidence type="ECO:0000256" key="1">
    <source>
        <dbReference type="SAM" id="Phobius"/>
    </source>
</evidence>
<dbReference type="EnsemblMetazoa" id="tetur12g01950.1">
    <property type="protein sequence ID" value="tetur12g01950.1"/>
    <property type="gene ID" value="tetur12g01950"/>
</dbReference>